<protein>
    <submittedName>
        <fullName evidence="1">Uncharacterized protein</fullName>
    </submittedName>
</protein>
<dbReference type="AlphaFoldDB" id="A0A1I5ADZ1"/>
<name>A0A1I5ADZ1_9PROT</name>
<organism evidence="1 2">
    <name type="scientific">Nitrosospira briensis</name>
    <dbReference type="NCBI Taxonomy" id="35799"/>
    <lineage>
        <taxon>Bacteria</taxon>
        <taxon>Pseudomonadati</taxon>
        <taxon>Pseudomonadota</taxon>
        <taxon>Betaproteobacteria</taxon>
        <taxon>Nitrosomonadales</taxon>
        <taxon>Nitrosomonadaceae</taxon>
        <taxon>Nitrosospira</taxon>
    </lineage>
</organism>
<dbReference type="EMBL" id="FOVJ01000002">
    <property type="protein sequence ID" value="SFN60590.1"/>
    <property type="molecule type" value="Genomic_DNA"/>
</dbReference>
<dbReference type="RefSeq" id="WP_083396690.1">
    <property type="nucleotide sequence ID" value="NZ_FOVJ01000002.1"/>
</dbReference>
<evidence type="ECO:0000313" key="2">
    <source>
        <dbReference type="Proteomes" id="UP000183107"/>
    </source>
</evidence>
<reference evidence="2" key="1">
    <citation type="submission" date="2016-10" db="EMBL/GenBank/DDBJ databases">
        <authorList>
            <person name="Varghese N."/>
        </authorList>
    </citation>
    <scope>NUCLEOTIDE SEQUENCE [LARGE SCALE GENOMIC DNA]</scope>
    <source>
        <strain evidence="2">Nsp8</strain>
    </source>
</reference>
<accession>A0A1I5ADZ1</accession>
<evidence type="ECO:0000313" key="1">
    <source>
        <dbReference type="EMBL" id="SFN60590.1"/>
    </source>
</evidence>
<gene>
    <name evidence="1" type="ORF">SAMN05216386_1335</name>
</gene>
<keyword evidence="2" id="KW-1185">Reference proteome</keyword>
<sequence>MRPEFNSRRLFGITRSKGKMYELGLPEALHIAVPENSEPQELFVLTVGTLGDVAASLSDAENFDVPLTPPIVEELGFSASFFDAFCESRFSEAIARDTALLAASSYYLAGRPGSSLVLASQLEVVPDAPP</sequence>
<dbReference type="Proteomes" id="UP000183107">
    <property type="component" value="Unassembled WGS sequence"/>
</dbReference>
<proteinExistence type="predicted"/>